<evidence type="ECO:0000256" key="1">
    <source>
        <dbReference type="SAM" id="MobiDB-lite"/>
    </source>
</evidence>
<dbReference type="CDD" id="cd00118">
    <property type="entry name" value="LysM"/>
    <property type="match status" value="1"/>
</dbReference>
<gene>
    <name evidence="3" type="ORF">G3572_06520</name>
</gene>
<organism evidence="3 4">
    <name type="scientific">Pseudotabrizicola algicola</name>
    <dbReference type="NCBI Taxonomy" id="2709381"/>
    <lineage>
        <taxon>Bacteria</taxon>
        <taxon>Pseudomonadati</taxon>
        <taxon>Pseudomonadota</taxon>
        <taxon>Alphaproteobacteria</taxon>
        <taxon>Rhodobacterales</taxon>
        <taxon>Paracoccaceae</taxon>
        <taxon>Pseudotabrizicola</taxon>
    </lineage>
</organism>
<evidence type="ECO:0000313" key="4">
    <source>
        <dbReference type="Proteomes" id="UP000481421"/>
    </source>
</evidence>
<dbReference type="EMBL" id="JAAIKE010000001">
    <property type="protein sequence ID" value="NEX45850.1"/>
    <property type="molecule type" value="Genomic_DNA"/>
</dbReference>
<name>A0A6B3RIL1_9RHOB</name>
<dbReference type="PROSITE" id="PS51782">
    <property type="entry name" value="LYSM"/>
    <property type="match status" value="1"/>
</dbReference>
<dbReference type="InterPro" id="IPR018392">
    <property type="entry name" value="LysM"/>
</dbReference>
<reference evidence="3 4" key="1">
    <citation type="submission" date="2020-02" db="EMBL/GenBank/DDBJ databases">
        <title>Rhodobacter algicola sp. nov., isolated from microalga culture.</title>
        <authorList>
            <person name="Park C.-Y."/>
        </authorList>
    </citation>
    <scope>NUCLEOTIDE SEQUENCE [LARGE SCALE GENOMIC DNA]</scope>
    <source>
        <strain evidence="3 4">ETT8</strain>
    </source>
</reference>
<feature type="compositionally biased region" description="Low complexity" evidence="1">
    <location>
        <begin position="48"/>
        <end position="59"/>
    </location>
</feature>
<dbReference type="Gene3D" id="3.10.350.10">
    <property type="entry name" value="LysM domain"/>
    <property type="match status" value="1"/>
</dbReference>
<feature type="domain" description="LysM" evidence="2">
    <location>
        <begin position="1"/>
        <end position="45"/>
    </location>
</feature>
<dbReference type="SUPFAM" id="SSF54106">
    <property type="entry name" value="LysM domain"/>
    <property type="match status" value="1"/>
</dbReference>
<keyword evidence="4" id="KW-1185">Reference proteome</keyword>
<dbReference type="Proteomes" id="UP000481421">
    <property type="component" value="Unassembled WGS sequence"/>
</dbReference>
<comment type="caution">
    <text evidence="3">The sequence shown here is derived from an EMBL/GenBank/DDBJ whole genome shotgun (WGS) entry which is preliminary data.</text>
</comment>
<evidence type="ECO:0000259" key="2">
    <source>
        <dbReference type="PROSITE" id="PS51782"/>
    </source>
</evidence>
<feature type="compositionally biased region" description="Low complexity" evidence="1">
    <location>
        <begin position="92"/>
        <end position="115"/>
    </location>
</feature>
<proteinExistence type="predicted"/>
<sequence length="294" mass="30254">MAQPGDSLGSIARSQLGDANRWRELCTLNELENCDLLRPGQTIRLPQTAAAAAPEAPVEAEPETAPPAPETAEAIAPAPDLPVPDAPEAEPADALPAAEAPASETPATASPAAAARGPNLLPNAALSGAVAGKLGESGALPTGWHLASSRDSDLEVEVLDSAPGSVTLSLRQTRSEGWGQLDLSPRGDDRLPATAAQVFDGAIKIELVSGTLDDAARLQLGLMHYQPDGERIRPDLYFATALAPAEAAEGFTGSVSTTEAETTSVGMFLRILFDGPLDVVLKVSEVSLTSDATN</sequence>
<accession>A0A6B3RIL1</accession>
<protein>
    <submittedName>
        <fullName evidence="3">LysM peptidoglycan-binding domain-containing protein</fullName>
    </submittedName>
</protein>
<dbReference type="Pfam" id="PF01476">
    <property type="entry name" value="LysM"/>
    <property type="match status" value="1"/>
</dbReference>
<dbReference type="AlphaFoldDB" id="A0A6B3RIL1"/>
<dbReference type="InterPro" id="IPR036779">
    <property type="entry name" value="LysM_dom_sf"/>
</dbReference>
<evidence type="ECO:0000313" key="3">
    <source>
        <dbReference type="EMBL" id="NEX45850.1"/>
    </source>
</evidence>
<feature type="region of interest" description="Disordered" evidence="1">
    <location>
        <begin position="46"/>
        <end position="116"/>
    </location>
</feature>